<name>A0ABP8HDV0_9BURK</name>
<organism evidence="2 3">
    <name type="scientific">Pigmentiphaga soli</name>
    <dbReference type="NCBI Taxonomy" id="1007095"/>
    <lineage>
        <taxon>Bacteria</taxon>
        <taxon>Pseudomonadati</taxon>
        <taxon>Pseudomonadota</taxon>
        <taxon>Betaproteobacteria</taxon>
        <taxon>Burkholderiales</taxon>
        <taxon>Alcaligenaceae</taxon>
        <taxon>Pigmentiphaga</taxon>
    </lineage>
</organism>
<comment type="caution">
    <text evidence="2">The sequence shown here is derived from an EMBL/GenBank/DDBJ whole genome shotgun (WGS) entry which is preliminary data.</text>
</comment>
<dbReference type="InterPro" id="IPR014145">
    <property type="entry name" value="LigD_pol_dom"/>
</dbReference>
<dbReference type="SUPFAM" id="SSF56747">
    <property type="entry name" value="Prim-pol domain"/>
    <property type="match status" value="1"/>
</dbReference>
<dbReference type="PANTHER" id="PTHR42705">
    <property type="entry name" value="BIFUNCTIONAL NON-HOMOLOGOUS END JOINING PROTEIN LIGD"/>
    <property type="match status" value="1"/>
</dbReference>
<dbReference type="Gene3D" id="3.90.920.10">
    <property type="entry name" value="DNA primase, PRIM domain"/>
    <property type="match status" value="1"/>
</dbReference>
<dbReference type="InterPro" id="IPR033651">
    <property type="entry name" value="PaeLigD_Pol-like"/>
</dbReference>
<dbReference type="InterPro" id="IPR052171">
    <property type="entry name" value="NHEJ_LigD"/>
</dbReference>
<proteinExistence type="predicted"/>
<feature type="domain" description="DNA ligase D polymerase" evidence="1">
    <location>
        <begin position="42"/>
        <end position="293"/>
    </location>
</feature>
<dbReference type="RefSeq" id="WP_345251067.1">
    <property type="nucleotide sequence ID" value="NZ_BAABFO010000018.1"/>
</dbReference>
<sequence length="313" mass="34561">MTPSRPTPPSRSPLRRAAIAGRKDAVRLTHAERVIDPHSGITKGRLFECYAALAPLMLPHLRRRPVALLRAPDGIAGQMFFQKHADPVRFPGLRQLPDLDPGHQPLLQIDDARALLGAVQMNAVEFHTWNGISTAFARPDRMVFDLDPGEGVQWPQIVEAAHRLRDFLAELGLPPFLKTSGGKGLHIVVPLRRENDWDEVKDFSHAVVQHLAQEQPDRFAAKSGPRNRVGKIFIDYLRNGFGATTVAAWSVRARPGLPISVPLAWEELDALAGSGQWHVGNIETRADTGNAPWDNYDLSKASLGRATRALQKG</sequence>
<gene>
    <name evidence="2" type="ORF">GCM10023144_33990</name>
</gene>
<evidence type="ECO:0000259" key="1">
    <source>
        <dbReference type="Pfam" id="PF21686"/>
    </source>
</evidence>
<keyword evidence="3" id="KW-1185">Reference proteome</keyword>
<accession>A0ABP8HDV0</accession>
<reference evidence="3" key="1">
    <citation type="journal article" date="2019" name="Int. J. Syst. Evol. Microbiol.">
        <title>The Global Catalogue of Microorganisms (GCM) 10K type strain sequencing project: providing services to taxonomists for standard genome sequencing and annotation.</title>
        <authorList>
            <consortium name="The Broad Institute Genomics Platform"/>
            <consortium name="The Broad Institute Genome Sequencing Center for Infectious Disease"/>
            <person name="Wu L."/>
            <person name="Ma J."/>
        </authorList>
    </citation>
    <scope>NUCLEOTIDE SEQUENCE [LARGE SCALE GENOMIC DNA]</scope>
    <source>
        <strain evidence="3">JCM 17666</strain>
    </source>
</reference>
<dbReference type="CDD" id="cd04862">
    <property type="entry name" value="PaeLigD_Pol_like"/>
    <property type="match status" value="1"/>
</dbReference>
<evidence type="ECO:0000313" key="3">
    <source>
        <dbReference type="Proteomes" id="UP001501671"/>
    </source>
</evidence>
<evidence type="ECO:0000313" key="2">
    <source>
        <dbReference type="EMBL" id="GAA4337782.1"/>
    </source>
</evidence>
<dbReference type="Pfam" id="PF21686">
    <property type="entry name" value="LigD_Prim-Pol"/>
    <property type="match status" value="1"/>
</dbReference>
<dbReference type="Proteomes" id="UP001501671">
    <property type="component" value="Unassembled WGS sequence"/>
</dbReference>
<protein>
    <recommendedName>
        <fullName evidence="1">DNA ligase D polymerase domain-containing protein</fullName>
    </recommendedName>
</protein>
<dbReference type="EMBL" id="BAABFO010000018">
    <property type="protein sequence ID" value="GAA4337782.1"/>
    <property type="molecule type" value="Genomic_DNA"/>
</dbReference>
<dbReference type="NCBIfam" id="TIGR02778">
    <property type="entry name" value="ligD_pol"/>
    <property type="match status" value="1"/>
</dbReference>
<dbReference type="PANTHER" id="PTHR42705:SF2">
    <property type="entry name" value="BIFUNCTIONAL NON-HOMOLOGOUS END JOINING PROTEIN LIGD"/>
    <property type="match status" value="1"/>
</dbReference>